<reference evidence="12 13" key="1">
    <citation type="submission" date="2017-05" db="EMBL/GenBank/DDBJ databases">
        <title>Functional genome analysis of Paenibacillus pasadenensis strain R16: insights on endophytic life style and antifungal activity.</title>
        <authorList>
            <person name="Passera A."/>
            <person name="Marcolungo L."/>
            <person name="Casati P."/>
            <person name="Brasca M."/>
            <person name="Quaglino F."/>
            <person name="Delledonne M."/>
        </authorList>
    </citation>
    <scope>NUCLEOTIDE SEQUENCE [LARGE SCALE GENOMIC DNA]</scope>
    <source>
        <strain evidence="12 13">R16</strain>
    </source>
</reference>
<dbReference type="GO" id="GO:0046872">
    <property type="term" value="F:metal ion binding"/>
    <property type="evidence" value="ECO:0007669"/>
    <property type="project" value="UniProtKB-KW"/>
</dbReference>
<feature type="binding site" evidence="10">
    <location>
        <position position="178"/>
    </location>
    <ligand>
        <name>Fe cation</name>
        <dbReference type="ChEBI" id="CHEBI:24875"/>
        <label>2</label>
    </ligand>
</feature>
<name>A0A2N5NAU4_9BACL</name>
<comment type="caution">
    <text evidence="12">The sequence shown here is derived from an EMBL/GenBank/DDBJ whole genome shotgun (WGS) entry which is preliminary data.</text>
</comment>
<feature type="binding site" evidence="10">
    <location>
        <position position="215"/>
    </location>
    <ligand>
        <name>Fe cation</name>
        <dbReference type="ChEBI" id="CHEBI:24875"/>
        <label>2</label>
    </ligand>
</feature>
<comment type="catalytic activity">
    <reaction evidence="7 8">
        <text>a 2'-deoxyribonucleoside 5'-diphosphate + [thioredoxin]-disulfide + H2O = a ribonucleoside 5'-diphosphate + [thioredoxin]-dithiol</text>
        <dbReference type="Rhea" id="RHEA:23252"/>
        <dbReference type="Rhea" id="RHEA-COMP:10698"/>
        <dbReference type="Rhea" id="RHEA-COMP:10700"/>
        <dbReference type="ChEBI" id="CHEBI:15377"/>
        <dbReference type="ChEBI" id="CHEBI:29950"/>
        <dbReference type="ChEBI" id="CHEBI:50058"/>
        <dbReference type="ChEBI" id="CHEBI:57930"/>
        <dbReference type="ChEBI" id="CHEBI:73316"/>
        <dbReference type="EC" id="1.17.4.1"/>
    </reaction>
</comment>
<dbReference type="GO" id="GO:0004748">
    <property type="term" value="F:ribonucleoside-diphosphate reductase activity, thioredoxin disulfide as acceptor"/>
    <property type="evidence" value="ECO:0007669"/>
    <property type="project" value="UniProtKB-EC"/>
</dbReference>
<evidence type="ECO:0000256" key="3">
    <source>
        <dbReference type="ARBA" id="ARBA00022723"/>
    </source>
</evidence>
<proteinExistence type="inferred from homology"/>
<sequence length="339" mass="38419">MKPIDLATPAAPASGAAAAAPLRAVNWNRPDDDFTATFWSQNLMQFWTDEEIPLSDDKMSWMYLNDQERDTYMKVLGGLTLLDTVQGGVGMPSLVEHVEGLQRKAVLGFMGMMEQIHAKSYSSIFTTLASTEEIDAVFRWVEKHPQLQKKASVISGYYRSIESPRDLYMAMAASVLLESYLFYSGFFYPLYLAGQGKMTSSGEIIDLILRDESIHGLYVGVLAQEVHASLSEQEQAETLQELDRLLRELHANEEQYTDELYVGIGLQDEVKKFVRYNANKAMMNLGLEPIFEDEDINPIVLNGISTRTKQHDFFSKKGNGYVRTLNVEPLRDEDFLFDF</sequence>
<keyword evidence="11" id="KW-0175">Coiled coil</keyword>
<evidence type="ECO:0000256" key="6">
    <source>
        <dbReference type="ARBA" id="ARBA00023116"/>
    </source>
</evidence>
<comment type="subunit">
    <text evidence="2">Tetramer of two alpha and two beta subunits.</text>
</comment>
<evidence type="ECO:0000256" key="11">
    <source>
        <dbReference type="SAM" id="Coils"/>
    </source>
</evidence>
<dbReference type="AlphaFoldDB" id="A0A2N5NAU4"/>
<dbReference type="NCBIfam" id="TIGR04171">
    <property type="entry name" value="RNR_1b_NrdF"/>
    <property type="match status" value="1"/>
</dbReference>
<gene>
    <name evidence="12" type="ORF">B8V81_1701</name>
</gene>
<dbReference type="GO" id="GO:0005971">
    <property type="term" value="C:ribonucleoside-diphosphate reductase complex"/>
    <property type="evidence" value="ECO:0007669"/>
    <property type="project" value="InterPro"/>
</dbReference>
<dbReference type="NCBIfam" id="NF007183">
    <property type="entry name" value="PRK09614.1-2"/>
    <property type="match status" value="1"/>
</dbReference>
<evidence type="ECO:0000256" key="10">
    <source>
        <dbReference type="PIRSR" id="PIRSR000355-2"/>
    </source>
</evidence>
<dbReference type="GO" id="GO:0009263">
    <property type="term" value="P:deoxyribonucleotide biosynthetic process"/>
    <property type="evidence" value="ECO:0007669"/>
    <property type="project" value="UniProtKB-KW"/>
</dbReference>
<feature type="binding site" evidence="10">
    <location>
        <position position="114"/>
    </location>
    <ligand>
        <name>Fe cation</name>
        <dbReference type="ChEBI" id="CHEBI:24875"/>
        <label>1</label>
    </ligand>
</feature>
<evidence type="ECO:0000256" key="8">
    <source>
        <dbReference type="PIRNR" id="PIRNR000355"/>
    </source>
</evidence>
<keyword evidence="4 8" id="KW-0560">Oxidoreductase</keyword>
<comment type="function">
    <text evidence="8">Provides the precursors necessary for DNA synthesis. Catalyzes the biosynthesis of deoxyribonucleotides from the corresponding ribonucleotides.</text>
</comment>
<dbReference type="Gene3D" id="1.10.620.20">
    <property type="entry name" value="Ribonucleotide Reductase, subunit A"/>
    <property type="match status" value="1"/>
</dbReference>
<dbReference type="PANTHER" id="PTHR23409:SF18">
    <property type="entry name" value="RIBONUCLEOSIDE-DIPHOSPHATE REDUCTASE SUBUNIT M2"/>
    <property type="match status" value="1"/>
</dbReference>
<accession>A0A2N5NAU4</accession>
<protein>
    <recommendedName>
        <fullName evidence="8">Ribonucleoside-diphosphate reductase subunit beta</fullName>
        <ecNumber evidence="8">1.17.4.1</ecNumber>
    </recommendedName>
</protein>
<dbReference type="EC" id="1.17.4.1" evidence="8"/>
<evidence type="ECO:0000256" key="2">
    <source>
        <dbReference type="ARBA" id="ARBA00011209"/>
    </source>
</evidence>
<evidence type="ECO:0000256" key="7">
    <source>
        <dbReference type="ARBA" id="ARBA00047754"/>
    </source>
</evidence>
<keyword evidence="5 8" id="KW-0408">Iron</keyword>
<dbReference type="EMBL" id="NFEZ01000003">
    <property type="protein sequence ID" value="PLT47477.1"/>
    <property type="molecule type" value="Genomic_DNA"/>
</dbReference>
<feature type="binding site" evidence="10">
    <location>
        <position position="83"/>
    </location>
    <ligand>
        <name>Fe cation</name>
        <dbReference type="ChEBI" id="CHEBI:24875"/>
        <label>1</label>
    </ligand>
</feature>
<dbReference type="CDD" id="cd01049">
    <property type="entry name" value="RNRR2"/>
    <property type="match status" value="1"/>
</dbReference>
<evidence type="ECO:0000313" key="13">
    <source>
        <dbReference type="Proteomes" id="UP000234789"/>
    </source>
</evidence>
<dbReference type="InterPro" id="IPR009078">
    <property type="entry name" value="Ferritin-like_SF"/>
</dbReference>
<comment type="similarity">
    <text evidence="1 8">Belongs to the ribonucleoside diphosphate reductase small chain family.</text>
</comment>
<dbReference type="InterPro" id="IPR012348">
    <property type="entry name" value="RNR-like"/>
</dbReference>
<evidence type="ECO:0000256" key="1">
    <source>
        <dbReference type="ARBA" id="ARBA00009303"/>
    </source>
</evidence>
<dbReference type="Pfam" id="PF00268">
    <property type="entry name" value="Ribonuc_red_sm"/>
    <property type="match status" value="1"/>
</dbReference>
<dbReference type="PANTHER" id="PTHR23409">
    <property type="entry name" value="RIBONUCLEOSIDE-DIPHOSPHATE REDUCTASE SMALL CHAIN"/>
    <property type="match status" value="1"/>
</dbReference>
<dbReference type="InterPro" id="IPR030475">
    <property type="entry name" value="RNR_small_AS"/>
</dbReference>
<feature type="binding site" evidence="10">
    <location>
        <position position="114"/>
    </location>
    <ligand>
        <name>Fe cation</name>
        <dbReference type="ChEBI" id="CHEBI:24875"/>
        <label>2</label>
    </ligand>
</feature>
<dbReference type="InterPro" id="IPR033909">
    <property type="entry name" value="RNR_small"/>
</dbReference>
<feature type="active site" evidence="9">
    <location>
        <position position="121"/>
    </location>
</feature>
<feature type="coiled-coil region" evidence="11">
    <location>
        <begin position="228"/>
        <end position="259"/>
    </location>
</feature>
<dbReference type="Proteomes" id="UP000234789">
    <property type="component" value="Unassembled WGS sequence"/>
</dbReference>
<comment type="cofactor">
    <cofactor evidence="8 10">
        <name>Fe cation</name>
        <dbReference type="ChEBI" id="CHEBI:24875"/>
    </cofactor>
    <text evidence="8 10">Binds 2 iron ions per subunit.</text>
</comment>
<feature type="binding site" evidence="10">
    <location>
        <position position="212"/>
    </location>
    <ligand>
        <name>Fe cation</name>
        <dbReference type="ChEBI" id="CHEBI:24875"/>
        <label>2</label>
    </ligand>
</feature>
<evidence type="ECO:0000256" key="4">
    <source>
        <dbReference type="ARBA" id="ARBA00023002"/>
    </source>
</evidence>
<keyword evidence="6 8" id="KW-0215">Deoxyribonucleotide synthesis</keyword>
<organism evidence="12 13">
    <name type="scientific">Paenibacillus pasadenensis</name>
    <dbReference type="NCBI Taxonomy" id="217090"/>
    <lineage>
        <taxon>Bacteria</taxon>
        <taxon>Bacillati</taxon>
        <taxon>Bacillota</taxon>
        <taxon>Bacilli</taxon>
        <taxon>Bacillales</taxon>
        <taxon>Paenibacillaceae</taxon>
        <taxon>Paenibacillus</taxon>
    </lineage>
</organism>
<evidence type="ECO:0000256" key="5">
    <source>
        <dbReference type="ARBA" id="ARBA00023004"/>
    </source>
</evidence>
<evidence type="ECO:0000313" key="12">
    <source>
        <dbReference type="EMBL" id="PLT47477.1"/>
    </source>
</evidence>
<keyword evidence="3 8" id="KW-0479">Metal-binding</keyword>
<dbReference type="UniPathway" id="UPA00326"/>
<dbReference type="InterPro" id="IPR000358">
    <property type="entry name" value="RNR_small_fam"/>
</dbReference>
<keyword evidence="13" id="KW-1185">Reference proteome</keyword>
<dbReference type="InterPro" id="IPR026494">
    <property type="entry name" value="RNR_NrdF-like"/>
</dbReference>
<dbReference type="SUPFAM" id="SSF47240">
    <property type="entry name" value="Ferritin-like"/>
    <property type="match status" value="1"/>
</dbReference>
<dbReference type="PIRSF" id="PIRSF000355">
    <property type="entry name" value="NrdB"/>
    <property type="match status" value="1"/>
</dbReference>
<dbReference type="PROSITE" id="PS00368">
    <property type="entry name" value="RIBORED_SMALL"/>
    <property type="match status" value="1"/>
</dbReference>
<evidence type="ECO:0000256" key="9">
    <source>
        <dbReference type="PIRSR" id="PIRSR000355-1"/>
    </source>
</evidence>
<feature type="binding site" evidence="10">
    <location>
        <position position="117"/>
    </location>
    <ligand>
        <name>Fe cation</name>
        <dbReference type="ChEBI" id="CHEBI:24875"/>
        <label>1</label>
    </ligand>
</feature>